<protein>
    <recommendedName>
        <fullName evidence="1">Signal transduction histidine kinase internal region domain-containing protein</fullName>
    </recommendedName>
</protein>
<dbReference type="EMBL" id="QJVJ01000015">
    <property type="protein sequence ID" value="PYI50970.1"/>
    <property type="molecule type" value="Genomic_DNA"/>
</dbReference>
<dbReference type="Proteomes" id="UP000247476">
    <property type="component" value="Unassembled WGS sequence"/>
</dbReference>
<evidence type="ECO:0000313" key="3">
    <source>
        <dbReference type="Proteomes" id="UP000247476"/>
    </source>
</evidence>
<organism evidence="2 3">
    <name type="scientific">Paenibacillus flagellatus</name>
    <dbReference type="NCBI Taxonomy" id="2211139"/>
    <lineage>
        <taxon>Bacteria</taxon>
        <taxon>Bacillati</taxon>
        <taxon>Bacillota</taxon>
        <taxon>Bacilli</taxon>
        <taxon>Bacillales</taxon>
        <taxon>Paenibacillaceae</taxon>
        <taxon>Paenibacillus</taxon>
    </lineage>
</organism>
<dbReference type="GO" id="GO:0016020">
    <property type="term" value="C:membrane"/>
    <property type="evidence" value="ECO:0007669"/>
    <property type="project" value="InterPro"/>
</dbReference>
<dbReference type="Pfam" id="PF06580">
    <property type="entry name" value="His_kinase"/>
    <property type="match status" value="1"/>
</dbReference>
<name>A0A2V5KAX0_9BACL</name>
<keyword evidence="3" id="KW-1185">Reference proteome</keyword>
<reference evidence="2 3" key="1">
    <citation type="submission" date="2018-05" db="EMBL/GenBank/DDBJ databases">
        <title>Paenibacillus flagellatus sp. nov., isolated from selenium mineral soil.</title>
        <authorList>
            <person name="Dai X."/>
        </authorList>
    </citation>
    <scope>NUCLEOTIDE SEQUENCE [LARGE SCALE GENOMIC DNA]</scope>
    <source>
        <strain evidence="2 3">DXL2</strain>
    </source>
</reference>
<evidence type="ECO:0000259" key="1">
    <source>
        <dbReference type="Pfam" id="PF06580"/>
    </source>
</evidence>
<dbReference type="AlphaFoldDB" id="A0A2V5KAX0"/>
<sequence length="70" mass="7958">MKKGSIPAVDLEVAFLHSQIKPHFLYNVVASSYTDAERSRKLTADLVDYLRGSFRLSHMEKRIAFVKSST</sequence>
<comment type="caution">
    <text evidence="2">The sequence shown here is derived from an EMBL/GenBank/DDBJ whole genome shotgun (WGS) entry which is preliminary data.</text>
</comment>
<dbReference type="GO" id="GO:0000155">
    <property type="term" value="F:phosphorelay sensor kinase activity"/>
    <property type="evidence" value="ECO:0007669"/>
    <property type="project" value="InterPro"/>
</dbReference>
<evidence type="ECO:0000313" key="2">
    <source>
        <dbReference type="EMBL" id="PYI50970.1"/>
    </source>
</evidence>
<gene>
    <name evidence="2" type="ORF">DLM86_26715</name>
</gene>
<accession>A0A2V5KAX0</accession>
<dbReference type="InterPro" id="IPR010559">
    <property type="entry name" value="Sig_transdc_His_kin_internal"/>
</dbReference>
<proteinExistence type="predicted"/>
<feature type="domain" description="Signal transduction histidine kinase internal region" evidence="1">
    <location>
        <begin position="12"/>
        <end position="56"/>
    </location>
</feature>